<keyword evidence="1" id="KW-0732">Signal</keyword>
<dbReference type="KEGG" id="dps:DP1399"/>
<dbReference type="Proteomes" id="UP000000602">
    <property type="component" value="Chromosome"/>
</dbReference>
<name>Q6ANE6_DESPS</name>
<dbReference type="HOGENOM" id="CLU_1666596_0_0_7"/>
<evidence type="ECO:0000313" key="2">
    <source>
        <dbReference type="EMBL" id="CAG36128.1"/>
    </source>
</evidence>
<keyword evidence="3" id="KW-1185">Reference proteome</keyword>
<feature type="signal peptide" evidence="1">
    <location>
        <begin position="1"/>
        <end position="22"/>
    </location>
</feature>
<organism evidence="2 3">
    <name type="scientific">Desulfotalea psychrophila (strain LSv54 / DSM 12343)</name>
    <dbReference type="NCBI Taxonomy" id="177439"/>
    <lineage>
        <taxon>Bacteria</taxon>
        <taxon>Pseudomonadati</taxon>
        <taxon>Thermodesulfobacteriota</taxon>
        <taxon>Desulfobulbia</taxon>
        <taxon>Desulfobulbales</taxon>
        <taxon>Desulfocapsaceae</taxon>
        <taxon>Desulfotalea</taxon>
    </lineage>
</organism>
<dbReference type="CDD" id="cd05483">
    <property type="entry name" value="retropepsin_like_bacteria"/>
    <property type="match status" value="1"/>
</dbReference>
<dbReference type="eggNOG" id="COG3577">
    <property type="taxonomic scope" value="Bacteria"/>
</dbReference>
<evidence type="ECO:0000256" key="1">
    <source>
        <dbReference type="SAM" id="SignalP"/>
    </source>
</evidence>
<dbReference type="AlphaFoldDB" id="Q6ANE6"/>
<sequence>MKMRFLSLFVLLFFLAVPGANGKNIGSSVNRAKKNITKITIINNQILIPVTLRHRGRSKRVYMVLDTGSSHTTIPYRYLKGMRANYGPKVVATVANGSKCYGRSVELDMLRVSTEHEYNFTVSTYPQSGSQNRGLLGVDFLKKHPFKIDFENKYIVWM</sequence>
<dbReference type="EMBL" id="CR522870">
    <property type="protein sequence ID" value="CAG36128.1"/>
    <property type="molecule type" value="Genomic_DNA"/>
</dbReference>
<dbReference type="SUPFAM" id="SSF50630">
    <property type="entry name" value="Acid proteases"/>
    <property type="match status" value="1"/>
</dbReference>
<gene>
    <name evidence="2" type="ordered locus">DP1399</name>
</gene>
<dbReference type="InterPro" id="IPR021109">
    <property type="entry name" value="Peptidase_aspartic_dom_sf"/>
</dbReference>
<protein>
    <recommendedName>
        <fullName evidence="4">Peptidase A2 domain-containing protein</fullName>
    </recommendedName>
</protein>
<dbReference type="InterPro" id="IPR034122">
    <property type="entry name" value="Retropepsin-like_bacterial"/>
</dbReference>
<evidence type="ECO:0000313" key="3">
    <source>
        <dbReference type="Proteomes" id="UP000000602"/>
    </source>
</evidence>
<accession>Q6ANE6</accession>
<dbReference type="Pfam" id="PF13650">
    <property type="entry name" value="Asp_protease_2"/>
    <property type="match status" value="1"/>
</dbReference>
<feature type="chain" id="PRO_5004270901" description="Peptidase A2 domain-containing protein" evidence="1">
    <location>
        <begin position="23"/>
        <end position="158"/>
    </location>
</feature>
<reference evidence="3" key="1">
    <citation type="journal article" date="2004" name="Environ. Microbiol.">
        <title>The genome of Desulfotalea psychrophila, a sulfate-reducing bacterium from permanently cold Arctic sediments.</title>
        <authorList>
            <person name="Rabus R."/>
            <person name="Ruepp A."/>
            <person name="Frickey T."/>
            <person name="Rattei T."/>
            <person name="Fartmann B."/>
            <person name="Stark M."/>
            <person name="Bauer M."/>
            <person name="Zibat A."/>
            <person name="Lombardot T."/>
            <person name="Becker I."/>
            <person name="Amann J."/>
            <person name="Gellner K."/>
            <person name="Teeling H."/>
            <person name="Leuschner W.D."/>
            <person name="Gloeckner F.-O."/>
            <person name="Lupas A.N."/>
            <person name="Amann R."/>
            <person name="Klenk H.-P."/>
        </authorList>
    </citation>
    <scope>NUCLEOTIDE SEQUENCE [LARGE SCALE GENOMIC DNA]</scope>
    <source>
        <strain evidence="3">DSM 12343 / LSv54</strain>
    </source>
</reference>
<evidence type="ECO:0008006" key="4">
    <source>
        <dbReference type="Google" id="ProtNLM"/>
    </source>
</evidence>
<proteinExistence type="predicted"/>
<dbReference type="OrthoDB" id="5394411at2"/>
<dbReference type="Gene3D" id="2.40.70.10">
    <property type="entry name" value="Acid Proteases"/>
    <property type="match status" value="1"/>
</dbReference>